<organism evidence="3 4">
    <name type="scientific">Oldenlandia corymbosa var. corymbosa</name>
    <dbReference type="NCBI Taxonomy" id="529605"/>
    <lineage>
        <taxon>Eukaryota</taxon>
        <taxon>Viridiplantae</taxon>
        <taxon>Streptophyta</taxon>
        <taxon>Embryophyta</taxon>
        <taxon>Tracheophyta</taxon>
        <taxon>Spermatophyta</taxon>
        <taxon>Magnoliopsida</taxon>
        <taxon>eudicotyledons</taxon>
        <taxon>Gunneridae</taxon>
        <taxon>Pentapetalae</taxon>
        <taxon>asterids</taxon>
        <taxon>lamiids</taxon>
        <taxon>Gentianales</taxon>
        <taxon>Rubiaceae</taxon>
        <taxon>Rubioideae</taxon>
        <taxon>Spermacoceae</taxon>
        <taxon>Hedyotis-Oldenlandia complex</taxon>
        <taxon>Oldenlandia</taxon>
    </lineage>
</organism>
<keyword evidence="4" id="KW-1185">Reference proteome</keyword>
<dbReference type="Proteomes" id="UP001161247">
    <property type="component" value="Chromosome 2"/>
</dbReference>
<feature type="compositionally biased region" description="Basic and acidic residues" evidence="2">
    <location>
        <begin position="1"/>
        <end position="12"/>
    </location>
</feature>
<dbReference type="AlphaFoldDB" id="A0AAV1CET0"/>
<evidence type="ECO:0000256" key="2">
    <source>
        <dbReference type="SAM" id="MobiDB-lite"/>
    </source>
</evidence>
<keyword evidence="1" id="KW-0175">Coiled coil</keyword>
<dbReference type="EMBL" id="OX459119">
    <property type="protein sequence ID" value="CAI9093102.1"/>
    <property type="molecule type" value="Genomic_DNA"/>
</dbReference>
<evidence type="ECO:0000313" key="4">
    <source>
        <dbReference type="Proteomes" id="UP001161247"/>
    </source>
</evidence>
<evidence type="ECO:0000256" key="1">
    <source>
        <dbReference type="SAM" id="Coils"/>
    </source>
</evidence>
<proteinExistence type="predicted"/>
<accession>A0AAV1CET0</accession>
<sequence length="150" mass="17875">MENKIKACHDSEPSDTNTSPLHHHQPQWSFSSLSEMDKTKTKLMLEEMWELMEENLRQQEELIRRNDEKRECIKRLGLQLDQLQKENTRLKQQSFSLTNNHLTCNTSTNLDDDVDLYEKKQCLTVVTRQLSNRLKGWFIFLMRSTNAYLN</sequence>
<feature type="compositionally biased region" description="Polar residues" evidence="2">
    <location>
        <begin position="14"/>
        <end position="33"/>
    </location>
</feature>
<feature type="coiled-coil region" evidence="1">
    <location>
        <begin position="66"/>
        <end position="100"/>
    </location>
</feature>
<gene>
    <name evidence="3" type="ORF">OLC1_LOCUS4609</name>
</gene>
<feature type="region of interest" description="Disordered" evidence="2">
    <location>
        <begin position="1"/>
        <end position="33"/>
    </location>
</feature>
<name>A0AAV1CET0_OLDCO</name>
<protein>
    <submittedName>
        <fullName evidence="3">OLC1v1028517C1</fullName>
    </submittedName>
</protein>
<reference evidence="3" key="1">
    <citation type="submission" date="2023-03" db="EMBL/GenBank/DDBJ databases">
        <authorList>
            <person name="Julca I."/>
        </authorList>
    </citation>
    <scope>NUCLEOTIDE SEQUENCE</scope>
</reference>
<evidence type="ECO:0000313" key="3">
    <source>
        <dbReference type="EMBL" id="CAI9093102.1"/>
    </source>
</evidence>